<evidence type="ECO:0000313" key="2">
    <source>
        <dbReference type="EMBL" id="RKO70712.1"/>
    </source>
</evidence>
<keyword evidence="3" id="KW-1185">Reference proteome</keyword>
<keyword evidence="1" id="KW-0812">Transmembrane</keyword>
<name>A0A420VWM1_9SPHI</name>
<keyword evidence="1" id="KW-1133">Transmembrane helix</keyword>
<dbReference type="Proteomes" id="UP000282423">
    <property type="component" value="Unassembled WGS sequence"/>
</dbReference>
<evidence type="ECO:0000313" key="3">
    <source>
        <dbReference type="Proteomes" id="UP000282423"/>
    </source>
</evidence>
<gene>
    <name evidence="2" type="ORF">D7322_15695</name>
</gene>
<sequence length="65" mass="7698">MTASAQIFLSRSYIFDKTTLFTAIANFSQWEKPDSKTQEIHKKRRKTVITNGYTKVLFIIYFLFI</sequence>
<organism evidence="2 3">
    <name type="scientific">Sphingobacterium puteale</name>
    <dbReference type="NCBI Taxonomy" id="2420510"/>
    <lineage>
        <taxon>Bacteria</taxon>
        <taxon>Pseudomonadati</taxon>
        <taxon>Bacteroidota</taxon>
        <taxon>Sphingobacteriia</taxon>
        <taxon>Sphingobacteriales</taxon>
        <taxon>Sphingobacteriaceae</taxon>
        <taxon>Sphingobacterium</taxon>
    </lineage>
</organism>
<dbReference type="EMBL" id="RBWS01000011">
    <property type="protein sequence ID" value="RKO70712.1"/>
    <property type="molecule type" value="Genomic_DNA"/>
</dbReference>
<proteinExistence type="predicted"/>
<comment type="caution">
    <text evidence="2">The sequence shown here is derived from an EMBL/GenBank/DDBJ whole genome shotgun (WGS) entry which is preliminary data.</text>
</comment>
<accession>A0A420VWM1</accession>
<evidence type="ECO:0000256" key="1">
    <source>
        <dbReference type="SAM" id="Phobius"/>
    </source>
</evidence>
<keyword evidence="1" id="KW-0472">Membrane</keyword>
<dbReference type="AlphaFoldDB" id="A0A420VWM1"/>
<protein>
    <submittedName>
        <fullName evidence="2">Uncharacterized protein</fullName>
    </submittedName>
</protein>
<reference evidence="2 3" key="1">
    <citation type="submission" date="2018-10" db="EMBL/GenBank/DDBJ databases">
        <title>Sphingobacterium sp. M05W1-28.</title>
        <authorList>
            <person name="Cai H."/>
        </authorList>
    </citation>
    <scope>NUCLEOTIDE SEQUENCE [LARGE SCALE GENOMIC DNA]</scope>
    <source>
        <strain evidence="2 3">M05W1-28</strain>
    </source>
</reference>
<feature type="transmembrane region" description="Helical" evidence="1">
    <location>
        <begin position="48"/>
        <end position="64"/>
    </location>
</feature>